<protein>
    <submittedName>
        <fullName evidence="5">tRNA(Ile)-lysidine synthase TilS/MesJ</fullName>
    </submittedName>
</protein>
<dbReference type="SUPFAM" id="SSF52402">
    <property type="entry name" value="Adenine nucleotide alpha hydrolases-like"/>
    <property type="match status" value="1"/>
</dbReference>
<dbReference type="STRING" id="1123349.SAMN02744037_00013"/>
<dbReference type="PIRSF" id="PIRSF004976">
    <property type="entry name" value="ATPase_YdaO"/>
    <property type="match status" value="1"/>
</dbReference>
<dbReference type="CDD" id="cd24138">
    <property type="entry name" value="TtcA-like"/>
    <property type="match status" value="1"/>
</dbReference>
<feature type="binding site" evidence="2">
    <location>
        <position position="100"/>
    </location>
    <ligand>
        <name>ATP</name>
        <dbReference type="ChEBI" id="CHEBI:30616"/>
    </ligand>
</feature>
<dbReference type="InterPro" id="IPR011063">
    <property type="entry name" value="TilS/TtcA_N"/>
</dbReference>
<dbReference type="GO" id="GO:0016740">
    <property type="term" value="F:transferase activity"/>
    <property type="evidence" value="ECO:0007669"/>
    <property type="project" value="UniProtKB-KW"/>
</dbReference>
<accession>A0A1M6J810</accession>
<gene>
    <name evidence="5" type="ORF">SAMN02744037_00013</name>
</gene>
<organism evidence="5 6">
    <name type="scientific">Tepidibacter formicigenes DSM 15518</name>
    <dbReference type="NCBI Taxonomy" id="1123349"/>
    <lineage>
        <taxon>Bacteria</taxon>
        <taxon>Bacillati</taxon>
        <taxon>Bacillota</taxon>
        <taxon>Clostridia</taxon>
        <taxon>Peptostreptococcales</taxon>
        <taxon>Peptostreptococcaceae</taxon>
        <taxon>Tepidibacter</taxon>
    </lineage>
</organism>
<dbReference type="GO" id="GO:0005524">
    <property type="term" value="F:ATP binding"/>
    <property type="evidence" value="ECO:0007669"/>
    <property type="project" value="UniProtKB-KW"/>
</dbReference>
<feature type="binding site" evidence="2">
    <location>
        <begin position="70"/>
        <end position="72"/>
    </location>
    <ligand>
        <name>ATP</name>
        <dbReference type="ChEBI" id="CHEBI:30616"/>
    </ligand>
</feature>
<feature type="coiled-coil region" evidence="3">
    <location>
        <begin position="240"/>
        <end position="267"/>
    </location>
</feature>
<keyword evidence="3" id="KW-0175">Coiled coil</keyword>
<dbReference type="PANTHER" id="PTHR43686:SF1">
    <property type="entry name" value="AMINOTRAN_5 DOMAIN-CONTAINING PROTEIN"/>
    <property type="match status" value="1"/>
</dbReference>
<dbReference type="Proteomes" id="UP000242497">
    <property type="component" value="Unassembled WGS sequence"/>
</dbReference>
<sequence length="299" mass="34746">MNNKEKIINNDENSIAGSGCEILVPFNERRPLEEIERSIIKKYRKNIWSKFIKGIKDYNLVEDGDKIAVAISGGKDSMLMAKLFQELKRHGQINFELEFIAMDPGYHESIKELLIDNCNYLNIPIHIFESGIFKIVDNIAKDYPCYMCAKMRRGALYSKAQELGCNKLALGHHFNDVIETTLINMFYAGNFKTMLPKLKSQNYEGLELIRPMYHIREQYIERFIQNSGIWPLNCACMVAAKKTSNKRHEIKELIKKLKENFEDVDKSIFKAAENVNIDAILGWQKNGNKYSYLDFYDEE</sequence>
<feature type="domain" description="tRNA(Ile)-lysidine/2-thiocytidine synthase N-terminal" evidence="4">
    <location>
        <begin position="66"/>
        <end position="229"/>
    </location>
</feature>
<keyword evidence="6" id="KW-1185">Reference proteome</keyword>
<evidence type="ECO:0000256" key="2">
    <source>
        <dbReference type="PIRSR" id="PIRSR004976-51"/>
    </source>
</evidence>
<dbReference type="AlphaFoldDB" id="A0A1M6J810"/>
<name>A0A1M6J810_9FIRM</name>
<keyword evidence="2" id="KW-0067">ATP-binding</keyword>
<reference evidence="6" key="1">
    <citation type="submission" date="2016-11" db="EMBL/GenBank/DDBJ databases">
        <authorList>
            <person name="Varghese N."/>
            <person name="Submissions S."/>
        </authorList>
    </citation>
    <scope>NUCLEOTIDE SEQUENCE [LARGE SCALE GENOMIC DNA]</scope>
    <source>
        <strain evidence="6">DSM 15518</strain>
    </source>
</reference>
<evidence type="ECO:0000313" key="6">
    <source>
        <dbReference type="Proteomes" id="UP000242497"/>
    </source>
</evidence>
<dbReference type="Pfam" id="PF01171">
    <property type="entry name" value="ATP_bind_3"/>
    <property type="match status" value="1"/>
</dbReference>
<feature type="binding site" evidence="2">
    <location>
        <position position="171"/>
    </location>
    <ligand>
        <name>ATP</name>
        <dbReference type="ChEBI" id="CHEBI:30616"/>
    </ligand>
</feature>
<dbReference type="InterPro" id="IPR014729">
    <property type="entry name" value="Rossmann-like_a/b/a_fold"/>
</dbReference>
<evidence type="ECO:0000259" key="4">
    <source>
        <dbReference type="Pfam" id="PF01171"/>
    </source>
</evidence>
<dbReference type="RefSeq" id="WP_072886374.1">
    <property type="nucleotide sequence ID" value="NZ_FRAE01000004.1"/>
</dbReference>
<dbReference type="OrthoDB" id="9801054at2"/>
<proteinExistence type="predicted"/>
<dbReference type="Gene3D" id="3.40.50.620">
    <property type="entry name" value="HUPs"/>
    <property type="match status" value="1"/>
</dbReference>
<dbReference type="PANTHER" id="PTHR43686">
    <property type="entry name" value="SULFURTRANSFERASE-RELATED"/>
    <property type="match status" value="1"/>
</dbReference>
<feature type="binding site" evidence="2">
    <location>
        <position position="176"/>
    </location>
    <ligand>
        <name>ATP</name>
        <dbReference type="ChEBI" id="CHEBI:30616"/>
    </ligand>
</feature>
<dbReference type="EMBL" id="FRAE01000004">
    <property type="protein sequence ID" value="SHJ42816.1"/>
    <property type="molecule type" value="Genomic_DNA"/>
</dbReference>
<evidence type="ECO:0000313" key="5">
    <source>
        <dbReference type="EMBL" id="SHJ42816.1"/>
    </source>
</evidence>
<dbReference type="InterPro" id="IPR035107">
    <property type="entry name" value="tRNA_thiolation_TtcA_Ctu1"/>
</dbReference>
<evidence type="ECO:0000256" key="1">
    <source>
        <dbReference type="ARBA" id="ARBA00022679"/>
    </source>
</evidence>
<dbReference type="GO" id="GO:0008033">
    <property type="term" value="P:tRNA processing"/>
    <property type="evidence" value="ECO:0007669"/>
    <property type="project" value="InterPro"/>
</dbReference>
<keyword evidence="2" id="KW-0547">Nucleotide-binding</keyword>
<evidence type="ECO:0000256" key="3">
    <source>
        <dbReference type="SAM" id="Coils"/>
    </source>
</evidence>
<feature type="binding site" evidence="2">
    <location>
        <position position="76"/>
    </location>
    <ligand>
        <name>ATP</name>
        <dbReference type="ChEBI" id="CHEBI:30616"/>
    </ligand>
</feature>
<keyword evidence="1" id="KW-0808">Transferase</keyword>